<feature type="compositionally biased region" description="Basic and acidic residues" evidence="1">
    <location>
        <begin position="163"/>
        <end position="173"/>
    </location>
</feature>
<proteinExistence type="predicted"/>
<evidence type="ECO:0000256" key="1">
    <source>
        <dbReference type="SAM" id="MobiDB-lite"/>
    </source>
</evidence>
<feature type="compositionally biased region" description="Basic and acidic residues" evidence="1">
    <location>
        <begin position="61"/>
        <end position="82"/>
    </location>
</feature>
<reference evidence="2" key="1">
    <citation type="submission" date="2019-08" db="EMBL/GenBank/DDBJ databases">
        <authorList>
            <person name="Kucharzyk K."/>
            <person name="Murdoch R.W."/>
            <person name="Higgins S."/>
            <person name="Loffler F."/>
        </authorList>
    </citation>
    <scope>NUCLEOTIDE SEQUENCE</scope>
</reference>
<organism evidence="2">
    <name type="scientific">bioreactor metagenome</name>
    <dbReference type="NCBI Taxonomy" id="1076179"/>
    <lineage>
        <taxon>unclassified sequences</taxon>
        <taxon>metagenomes</taxon>
        <taxon>ecological metagenomes</taxon>
    </lineage>
</organism>
<comment type="caution">
    <text evidence="2">The sequence shown here is derived from an EMBL/GenBank/DDBJ whole genome shotgun (WGS) entry which is preliminary data.</text>
</comment>
<feature type="region of interest" description="Disordered" evidence="1">
    <location>
        <begin position="21"/>
        <end position="196"/>
    </location>
</feature>
<evidence type="ECO:0000313" key="2">
    <source>
        <dbReference type="EMBL" id="MPN21372.1"/>
    </source>
</evidence>
<accession>A0A645G5X3</accession>
<feature type="compositionally biased region" description="Basic residues" evidence="1">
    <location>
        <begin position="174"/>
        <end position="186"/>
    </location>
</feature>
<dbReference type="EMBL" id="VSSQ01069341">
    <property type="protein sequence ID" value="MPN21372.1"/>
    <property type="molecule type" value="Genomic_DNA"/>
</dbReference>
<sequence>MRRTAAAYCAHPARRAGALRYGHRRRSRCPPFPAARRRDSQISEGFRPAAGRFRRLSARAVFERPGRAPRRSRDGTAADPRRRHDPRRRAAGADRQPALRQSRLFQRARSGRIEHLHRQSRCRGRRSRPGPSRKRPGLSRRNRQTAAAAGAGRRCASFRRGNGRRDPCPDRPHRAYAARRRSRVAGRRSGGELDSE</sequence>
<protein>
    <submittedName>
        <fullName evidence="2">Uncharacterized protein</fullName>
    </submittedName>
</protein>
<name>A0A645G5X3_9ZZZZ</name>
<feature type="compositionally biased region" description="Basic residues" evidence="1">
    <location>
        <begin position="118"/>
        <end position="143"/>
    </location>
</feature>
<gene>
    <name evidence="2" type="ORF">SDC9_168751</name>
</gene>
<dbReference type="AlphaFoldDB" id="A0A645G5X3"/>
<feature type="compositionally biased region" description="Low complexity" evidence="1">
    <location>
        <begin position="144"/>
        <end position="160"/>
    </location>
</feature>